<dbReference type="Proteomes" id="UP000032250">
    <property type="component" value="Unassembled WGS sequence"/>
</dbReference>
<dbReference type="Gene3D" id="3.40.120.10">
    <property type="entry name" value="Alpha-D-Glucose-1,6-Bisphosphate, subunit A, domain 3"/>
    <property type="match status" value="3"/>
</dbReference>
<dbReference type="GO" id="GO:0046872">
    <property type="term" value="F:metal ion binding"/>
    <property type="evidence" value="ECO:0007669"/>
    <property type="project" value="UniProtKB-KW"/>
</dbReference>
<keyword evidence="2" id="KW-0597">Phosphoprotein</keyword>
<dbReference type="InterPro" id="IPR016055">
    <property type="entry name" value="A-D-PHexomutase_a/b/a-I/II/III"/>
</dbReference>
<protein>
    <submittedName>
        <fullName evidence="10">Phosphoglucomutase</fullName>
    </submittedName>
</protein>
<proteinExistence type="inferred from homology"/>
<dbReference type="InterPro" id="IPR005844">
    <property type="entry name" value="A-D-PHexomutase_a/b/a-I"/>
</dbReference>
<evidence type="ECO:0000259" key="7">
    <source>
        <dbReference type="Pfam" id="PF02878"/>
    </source>
</evidence>
<organism evidence="10 11">
    <name type="scientific">Clostridium botulinum B2 450</name>
    <dbReference type="NCBI Taxonomy" id="1379739"/>
    <lineage>
        <taxon>Bacteria</taxon>
        <taxon>Bacillati</taxon>
        <taxon>Bacillota</taxon>
        <taxon>Clostridia</taxon>
        <taxon>Eubacteriales</taxon>
        <taxon>Clostridiaceae</taxon>
        <taxon>Clostridium</taxon>
    </lineage>
</organism>
<dbReference type="Pfam" id="PF02880">
    <property type="entry name" value="PGM_PMM_III"/>
    <property type="match status" value="1"/>
</dbReference>
<keyword evidence="6" id="KW-0175">Coiled coil</keyword>
<evidence type="ECO:0000256" key="2">
    <source>
        <dbReference type="ARBA" id="ARBA00022553"/>
    </source>
</evidence>
<keyword evidence="3" id="KW-0479">Metal-binding</keyword>
<dbReference type="GO" id="GO:0006166">
    <property type="term" value="P:purine ribonucleoside salvage"/>
    <property type="evidence" value="ECO:0007669"/>
    <property type="project" value="TreeGrafter"/>
</dbReference>
<dbReference type="CDD" id="cd05799">
    <property type="entry name" value="PGM2"/>
    <property type="match status" value="1"/>
</dbReference>
<comment type="caution">
    <text evidence="10">The sequence shown here is derived from an EMBL/GenBank/DDBJ whole genome shotgun (WGS) entry which is preliminary data.</text>
</comment>
<keyword evidence="5" id="KW-0413">Isomerase</keyword>
<feature type="domain" description="Alpha-D-phosphohexomutase alpha/beta/alpha" evidence="8">
    <location>
        <begin position="213"/>
        <end position="315"/>
    </location>
</feature>
<feature type="coiled-coil region" evidence="6">
    <location>
        <begin position="547"/>
        <end position="574"/>
    </location>
</feature>
<dbReference type="PATRIC" id="fig|1379739.3.peg.3528"/>
<dbReference type="RefSeq" id="WP_003483585.1">
    <property type="nucleotide sequence ID" value="NZ_JXSU01000008.1"/>
</dbReference>
<feature type="domain" description="Alpha-D-phosphohexomutase alpha/beta/alpha" evidence="9">
    <location>
        <begin position="325"/>
        <end position="451"/>
    </location>
</feature>
<dbReference type="GO" id="GO:0008973">
    <property type="term" value="F:phosphopentomutase activity"/>
    <property type="evidence" value="ECO:0007669"/>
    <property type="project" value="TreeGrafter"/>
</dbReference>
<evidence type="ECO:0000256" key="1">
    <source>
        <dbReference type="ARBA" id="ARBA00010231"/>
    </source>
</evidence>
<dbReference type="Gene3D" id="3.30.310.50">
    <property type="entry name" value="Alpha-D-phosphohexomutase, C-terminal domain"/>
    <property type="match status" value="1"/>
</dbReference>
<dbReference type="AlphaFoldDB" id="A0A0D1BT33"/>
<evidence type="ECO:0000256" key="4">
    <source>
        <dbReference type="ARBA" id="ARBA00022842"/>
    </source>
</evidence>
<dbReference type="Pfam" id="PF02878">
    <property type="entry name" value="PGM_PMM_I"/>
    <property type="match status" value="1"/>
</dbReference>
<dbReference type="PANTHER" id="PTHR45745">
    <property type="entry name" value="PHOSPHOMANNOMUTASE 45A"/>
    <property type="match status" value="1"/>
</dbReference>
<dbReference type="InterPro" id="IPR005845">
    <property type="entry name" value="A-D-PHexomutase_a/b/a-II"/>
</dbReference>
<evidence type="ECO:0000256" key="6">
    <source>
        <dbReference type="SAM" id="Coils"/>
    </source>
</evidence>
<keyword evidence="4" id="KW-0460">Magnesium</keyword>
<dbReference type="InterPro" id="IPR036900">
    <property type="entry name" value="A-D-PHexomutase_C_sf"/>
</dbReference>
<dbReference type="SUPFAM" id="SSF55957">
    <property type="entry name" value="Phosphoglucomutase, C-terminal domain"/>
    <property type="match status" value="1"/>
</dbReference>
<dbReference type="GO" id="GO:0005975">
    <property type="term" value="P:carbohydrate metabolic process"/>
    <property type="evidence" value="ECO:0007669"/>
    <property type="project" value="InterPro"/>
</dbReference>
<sequence>MNYKDAYNSWINSSFLEEKEKKELKNIEDEQEIKDRFCKDLSFGTGGIRGIVSLGTNRINKYTIAKATQGLANYLMHNFEEKPLSVAIAYDCRNDSLDFAKIASEVLCSQDIKVYMFSDIMCTPILSYAVRELKCKAGIVITASHNSKEYNGYKVYNHNGNQITDREAQKIAECIGKVEDLSRIKHMDISDAKEKDLYKFVPIEVLNKYFYNVKNLILRKDIIKNYESDFKILYTPLHGTGNVPVRRALCEIGYNNVFVVKDQEKPNGNFPTVKYPNPEDHKAFYASLKEAENINPDIIIATDPDCDRVGVMVRDHSEKYVALTGNELGIILTNYILSSLEEEKKIPENSVLLKTIVTTDMVKNICKDYGVKVEEVLTGFKYIGEKIEEFKKNGQNKFIFGFEESYGYLFGDFVREKDGIISSVLICEMALYYKNQNENLCDVLRDLYDKYGYYKEKLISMEFKGEEGKNKIENIINNLRIYDFKTIFDEEILIKEDYKTGLKINMNKKEEYINKLPKSNVLKFYLNNDTNFVVRPSGTEPKIKIYLASVDTTVEGAEMKINNLEKNIKNMINKF</sequence>
<feature type="domain" description="Alpha-D-phosphohexomutase alpha/beta/alpha" evidence="7">
    <location>
        <begin position="42"/>
        <end position="179"/>
    </location>
</feature>
<evidence type="ECO:0000259" key="8">
    <source>
        <dbReference type="Pfam" id="PF02879"/>
    </source>
</evidence>
<gene>
    <name evidence="10" type="ORF">N495_15665</name>
</gene>
<dbReference type="HOGENOM" id="CLU_016950_0_0_9"/>
<evidence type="ECO:0000256" key="3">
    <source>
        <dbReference type="ARBA" id="ARBA00022723"/>
    </source>
</evidence>
<evidence type="ECO:0000313" key="11">
    <source>
        <dbReference type="Proteomes" id="UP000032250"/>
    </source>
</evidence>
<evidence type="ECO:0000256" key="5">
    <source>
        <dbReference type="ARBA" id="ARBA00023235"/>
    </source>
</evidence>
<dbReference type="EMBL" id="JXSU01000008">
    <property type="protein sequence ID" value="KIS21936.1"/>
    <property type="molecule type" value="Genomic_DNA"/>
</dbReference>
<reference evidence="10 11" key="1">
    <citation type="submission" date="2014-06" db="EMBL/GenBank/DDBJ databases">
        <title>Genome characterization of distinct group I Clostridium botulinum lineages.</title>
        <authorList>
            <person name="Giordani F."/>
            <person name="Anselmo A."/>
            <person name="Fillo S."/>
            <person name="Palozzi A.M."/>
            <person name="Fortunato A."/>
            <person name="Gentile B."/>
            <person name="Ciammaruconi A."/>
            <person name="Anniballi F."/>
            <person name="De Medici D."/>
            <person name="Lista F."/>
        </authorList>
    </citation>
    <scope>NUCLEOTIDE SEQUENCE [LARGE SCALE GENOMIC DNA]</scope>
    <source>
        <strain evidence="10 11">B2 450</strain>
    </source>
</reference>
<dbReference type="InterPro" id="IPR005846">
    <property type="entry name" value="A-D-PHexomutase_a/b/a-III"/>
</dbReference>
<name>A0A0D1BT33_CLOBO</name>
<accession>A0A0D1BT33</accession>
<dbReference type="PANTHER" id="PTHR45745:SF1">
    <property type="entry name" value="PHOSPHOGLUCOMUTASE 2B-RELATED"/>
    <property type="match status" value="1"/>
</dbReference>
<dbReference type="OrthoDB" id="9806956at2"/>
<dbReference type="SUPFAM" id="SSF53738">
    <property type="entry name" value="Phosphoglucomutase, first 3 domains"/>
    <property type="match status" value="3"/>
</dbReference>
<evidence type="ECO:0000259" key="9">
    <source>
        <dbReference type="Pfam" id="PF02880"/>
    </source>
</evidence>
<dbReference type="Pfam" id="PF02879">
    <property type="entry name" value="PGM_PMM_II"/>
    <property type="match status" value="1"/>
</dbReference>
<evidence type="ECO:0000313" key="10">
    <source>
        <dbReference type="EMBL" id="KIS21936.1"/>
    </source>
</evidence>
<comment type="similarity">
    <text evidence="1">Belongs to the phosphohexose mutase family.</text>
</comment>